<feature type="signal peptide" evidence="1">
    <location>
        <begin position="1"/>
        <end position="16"/>
    </location>
</feature>
<evidence type="ECO:0000313" key="2">
    <source>
        <dbReference type="EMBL" id="MBW61045.1"/>
    </source>
</evidence>
<keyword evidence="1" id="KW-0732">Signal</keyword>
<sequence length="132" mass="14957">MTIHIMILFFVQYCTNINTMFADQCNLLSLVTQQTKLFIDIARRSSREYKWSPRSSASLHNVCSDSDASFASHIVMCCRTRGRFFAHSGSVTIEPVLVRSLQNATLQTPAPEDLAILELLRNCSSPRRTEEV</sequence>
<dbReference type="EMBL" id="GGFJ01011904">
    <property type="protein sequence ID" value="MBW61045.1"/>
    <property type="molecule type" value="Transcribed_RNA"/>
</dbReference>
<reference evidence="2" key="1">
    <citation type="submission" date="2018-01" db="EMBL/GenBank/DDBJ databases">
        <title>An insight into the sialome of Amazonian anophelines.</title>
        <authorList>
            <person name="Ribeiro J.M."/>
            <person name="Scarpassa V."/>
            <person name="Calvo E."/>
        </authorList>
    </citation>
    <scope>NUCLEOTIDE SEQUENCE</scope>
    <source>
        <tissue evidence="2">Salivary glands</tissue>
    </source>
</reference>
<accession>A0A2M4C732</accession>
<proteinExistence type="predicted"/>
<evidence type="ECO:0000256" key="1">
    <source>
        <dbReference type="SAM" id="SignalP"/>
    </source>
</evidence>
<name>A0A2M4C732_9DIPT</name>
<dbReference type="AlphaFoldDB" id="A0A2M4C732"/>
<feature type="chain" id="PRO_5014669571" evidence="1">
    <location>
        <begin position="17"/>
        <end position="132"/>
    </location>
</feature>
<organism evidence="2">
    <name type="scientific">Anopheles marajoara</name>
    <dbReference type="NCBI Taxonomy" id="58244"/>
    <lineage>
        <taxon>Eukaryota</taxon>
        <taxon>Metazoa</taxon>
        <taxon>Ecdysozoa</taxon>
        <taxon>Arthropoda</taxon>
        <taxon>Hexapoda</taxon>
        <taxon>Insecta</taxon>
        <taxon>Pterygota</taxon>
        <taxon>Neoptera</taxon>
        <taxon>Endopterygota</taxon>
        <taxon>Diptera</taxon>
        <taxon>Nematocera</taxon>
        <taxon>Culicoidea</taxon>
        <taxon>Culicidae</taxon>
        <taxon>Anophelinae</taxon>
        <taxon>Anopheles</taxon>
    </lineage>
</organism>
<protein>
    <submittedName>
        <fullName evidence="2">Putative secreted protein</fullName>
    </submittedName>
</protein>